<dbReference type="EMBL" id="JBHTIR010003050">
    <property type="protein sequence ID" value="MFD0854596.1"/>
    <property type="molecule type" value="Genomic_DNA"/>
</dbReference>
<dbReference type="Proteomes" id="UP001597083">
    <property type="component" value="Unassembled WGS sequence"/>
</dbReference>
<protein>
    <recommendedName>
        <fullName evidence="4">IS30 family transposase</fullName>
    </recommendedName>
</protein>
<comment type="caution">
    <text evidence="2">The sequence shown here is derived from an EMBL/GenBank/DDBJ whole genome shotgun (WGS) entry which is preliminary data.</text>
</comment>
<dbReference type="InterPro" id="IPR036397">
    <property type="entry name" value="RNaseH_sf"/>
</dbReference>
<feature type="compositionally biased region" description="Polar residues" evidence="1">
    <location>
        <begin position="1"/>
        <end position="10"/>
    </location>
</feature>
<organism evidence="2 3">
    <name type="scientific">Actinomadura adrarensis</name>
    <dbReference type="NCBI Taxonomy" id="1819600"/>
    <lineage>
        <taxon>Bacteria</taxon>
        <taxon>Bacillati</taxon>
        <taxon>Actinomycetota</taxon>
        <taxon>Actinomycetes</taxon>
        <taxon>Streptosporangiales</taxon>
        <taxon>Thermomonosporaceae</taxon>
        <taxon>Actinomadura</taxon>
    </lineage>
</organism>
<feature type="non-terminal residue" evidence="2">
    <location>
        <position position="1"/>
    </location>
</feature>
<reference evidence="3" key="1">
    <citation type="journal article" date="2019" name="Int. J. Syst. Evol. Microbiol.">
        <title>The Global Catalogue of Microorganisms (GCM) 10K type strain sequencing project: providing services to taxonomists for standard genome sequencing and annotation.</title>
        <authorList>
            <consortium name="The Broad Institute Genomics Platform"/>
            <consortium name="The Broad Institute Genome Sequencing Center for Infectious Disease"/>
            <person name="Wu L."/>
            <person name="Ma J."/>
        </authorList>
    </citation>
    <scope>NUCLEOTIDE SEQUENCE [LARGE SCALE GENOMIC DNA]</scope>
    <source>
        <strain evidence="3">JCM 31696</strain>
    </source>
</reference>
<name>A0ABW3CM12_9ACTN</name>
<proteinExistence type="predicted"/>
<evidence type="ECO:0008006" key="4">
    <source>
        <dbReference type="Google" id="ProtNLM"/>
    </source>
</evidence>
<evidence type="ECO:0000313" key="3">
    <source>
        <dbReference type="Proteomes" id="UP001597083"/>
    </source>
</evidence>
<evidence type="ECO:0000313" key="2">
    <source>
        <dbReference type="EMBL" id="MFD0854596.1"/>
    </source>
</evidence>
<sequence>TSRRLAQQGMNRAEGHTDPIHHSRGRERLRPAQLSISPRELGTEILALSKMNWNQSRLDGRSPITLQTTDQVKQILRFCDPTHDIATRYAQYM</sequence>
<evidence type="ECO:0000256" key="1">
    <source>
        <dbReference type="SAM" id="MobiDB-lite"/>
    </source>
</evidence>
<gene>
    <name evidence="2" type="ORF">ACFQ07_20330</name>
</gene>
<accession>A0ABW3CM12</accession>
<feature type="region of interest" description="Disordered" evidence="1">
    <location>
        <begin position="1"/>
        <end position="30"/>
    </location>
</feature>
<keyword evidence="3" id="KW-1185">Reference proteome</keyword>
<feature type="compositionally biased region" description="Basic and acidic residues" evidence="1">
    <location>
        <begin position="13"/>
        <end position="30"/>
    </location>
</feature>
<dbReference type="Gene3D" id="3.30.420.10">
    <property type="entry name" value="Ribonuclease H-like superfamily/Ribonuclease H"/>
    <property type="match status" value="1"/>
</dbReference>